<dbReference type="Gene3D" id="2.40.50.140">
    <property type="entry name" value="Nucleic acid-binding proteins"/>
    <property type="match status" value="1"/>
</dbReference>
<dbReference type="PANTHER" id="PTHR10302">
    <property type="entry name" value="SINGLE-STRANDED DNA-BINDING PROTEIN"/>
    <property type="match status" value="1"/>
</dbReference>
<evidence type="ECO:0000313" key="6">
    <source>
        <dbReference type="Proteomes" id="UP001595387"/>
    </source>
</evidence>
<dbReference type="NCBIfam" id="TIGR00621">
    <property type="entry name" value="ssb"/>
    <property type="match status" value="1"/>
</dbReference>
<comment type="caution">
    <text evidence="2">Lacks conserved residue(s) required for the propagation of feature annotation.</text>
</comment>
<comment type="caution">
    <text evidence="5">The sequence shown here is derived from an EMBL/GenBank/DDBJ whole genome shotgun (WGS) entry which is preliminary data.</text>
</comment>
<protein>
    <recommendedName>
        <fullName evidence="2 3">Single-stranded DNA-binding protein</fullName>
        <shortName evidence="2">SSB</shortName>
    </recommendedName>
</protein>
<evidence type="ECO:0000256" key="1">
    <source>
        <dbReference type="ARBA" id="ARBA00023125"/>
    </source>
</evidence>
<keyword evidence="1 2" id="KW-0238">DNA-binding</keyword>
<evidence type="ECO:0000313" key="5">
    <source>
        <dbReference type="EMBL" id="MFC2947623.1"/>
    </source>
</evidence>
<dbReference type="EMBL" id="JBHRRZ010000008">
    <property type="protein sequence ID" value="MFC2947623.1"/>
    <property type="molecule type" value="Genomic_DNA"/>
</dbReference>
<proteinExistence type="inferred from homology"/>
<keyword evidence="2" id="KW-0235">DNA replication</keyword>
<keyword evidence="2" id="KW-0233">DNA recombination</keyword>
<name>A0ABV7A3V1_9BACI</name>
<dbReference type="HAMAP" id="MF_00984">
    <property type="entry name" value="SSB"/>
    <property type="match status" value="1"/>
</dbReference>
<dbReference type="SUPFAM" id="SSF50249">
    <property type="entry name" value="Nucleic acid-binding proteins"/>
    <property type="match status" value="1"/>
</dbReference>
<dbReference type="RefSeq" id="WP_390303628.1">
    <property type="nucleotide sequence ID" value="NZ_JBHRRZ010000008.1"/>
</dbReference>
<dbReference type="CDD" id="cd04496">
    <property type="entry name" value="SSB_OBF"/>
    <property type="match status" value="1"/>
</dbReference>
<keyword evidence="2" id="KW-0227">DNA damage</keyword>
<dbReference type="Pfam" id="PF00436">
    <property type="entry name" value="SSB"/>
    <property type="match status" value="1"/>
</dbReference>
<dbReference type="PROSITE" id="PS50935">
    <property type="entry name" value="SSB"/>
    <property type="match status" value="1"/>
</dbReference>
<comment type="subunit">
    <text evidence="2">Homotetramer.</text>
</comment>
<keyword evidence="6" id="KW-1185">Reference proteome</keyword>
<dbReference type="GO" id="GO:0003677">
    <property type="term" value="F:DNA binding"/>
    <property type="evidence" value="ECO:0007669"/>
    <property type="project" value="UniProtKB-KW"/>
</dbReference>
<dbReference type="PIRSF" id="PIRSF002070">
    <property type="entry name" value="SSB"/>
    <property type="match status" value="1"/>
</dbReference>
<accession>A0ABV7A3V1</accession>
<comment type="function">
    <text evidence="2">Plays an important role in DNA replication, recombination and repair. Binds to ssDNA and to an array of partner proteins to recruit them to their sites of action during DNA metabolism.</text>
</comment>
<gene>
    <name evidence="5" type="ORF">ACFODW_04565</name>
</gene>
<reference evidence="6" key="1">
    <citation type="journal article" date="2019" name="Int. J. Syst. Evol. Microbiol.">
        <title>The Global Catalogue of Microorganisms (GCM) 10K type strain sequencing project: providing services to taxonomists for standard genome sequencing and annotation.</title>
        <authorList>
            <consortium name="The Broad Institute Genomics Platform"/>
            <consortium name="The Broad Institute Genome Sequencing Center for Infectious Disease"/>
            <person name="Wu L."/>
            <person name="Ma J."/>
        </authorList>
    </citation>
    <scope>NUCLEOTIDE SEQUENCE [LARGE SCALE GENOMIC DNA]</scope>
    <source>
        <strain evidence="6">KCTC 13193</strain>
    </source>
</reference>
<dbReference type="InterPro" id="IPR012340">
    <property type="entry name" value="NA-bd_OB-fold"/>
</dbReference>
<sequence>MNNVQLIGRMTKDVDMKYTQNGNAVATFTLAVNRPFKNNQGSQDADFIRCQVWRKPAENTAQYCRKGSQVGVTGRIQTRSFEGQDGKTVFITEVVADHVEFLDTRNQNGQGNQSNPNNQSRPQNNPYQSQGVPVDVNDDDLPF</sequence>
<organism evidence="5 6">
    <name type="scientific">Virgibacillus sediminis</name>
    <dbReference type="NCBI Taxonomy" id="202260"/>
    <lineage>
        <taxon>Bacteria</taxon>
        <taxon>Bacillati</taxon>
        <taxon>Bacillota</taxon>
        <taxon>Bacilli</taxon>
        <taxon>Bacillales</taxon>
        <taxon>Bacillaceae</taxon>
        <taxon>Virgibacillus</taxon>
    </lineage>
</organism>
<dbReference type="PANTHER" id="PTHR10302:SF27">
    <property type="entry name" value="SINGLE-STRANDED DNA-BINDING PROTEIN"/>
    <property type="match status" value="1"/>
</dbReference>
<dbReference type="InterPro" id="IPR000424">
    <property type="entry name" value="Primosome_PriB/ssb"/>
</dbReference>
<dbReference type="InterPro" id="IPR011344">
    <property type="entry name" value="ssDNA-bd"/>
</dbReference>
<feature type="region of interest" description="Disordered" evidence="4">
    <location>
        <begin position="102"/>
        <end position="143"/>
    </location>
</feature>
<feature type="short sequence motif" description="Important for interaction with partner proteins" evidence="2">
    <location>
        <begin position="138"/>
        <end position="143"/>
    </location>
</feature>
<keyword evidence="2" id="KW-0234">DNA repair</keyword>
<feature type="compositionally biased region" description="Low complexity" evidence="4">
    <location>
        <begin position="105"/>
        <end position="130"/>
    </location>
</feature>
<evidence type="ECO:0000256" key="3">
    <source>
        <dbReference type="PIRNR" id="PIRNR002070"/>
    </source>
</evidence>
<evidence type="ECO:0000256" key="4">
    <source>
        <dbReference type="SAM" id="MobiDB-lite"/>
    </source>
</evidence>
<dbReference type="Proteomes" id="UP001595387">
    <property type="component" value="Unassembled WGS sequence"/>
</dbReference>
<evidence type="ECO:0000256" key="2">
    <source>
        <dbReference type="HAMAP-Rule" id="MF_00984"/>
    </source>
</evidence>